<sequence length="112" mass="12654">MAGLTGCDTIQTITDRAGAEIFLACTVIFPGLGNFGFTLLEYRLGHRNMIHPRGHGGEPPLGSLLPEHPTIDRHSRTSVLIRHRSIFWIEVPRIWNNFKLTVQYLRFGDEPS</sequence>
<name>A0AAD6VFS0_9AGAR</name>
<protein>
    <submittedName>
        <fullName evidence="2">Uncharacterized protein</fullName>
    </submittedName>
</protein>
<dbReference type="AlphaFoldDB" id="A0AAD6VFS0"/>
<evidence type="ECO:0000313" key="4">
    <source>
        <dbReference type="Proteomes" id="UP001219525"/>
    </source>
</evidence>
<proteinExistence type="predicted"/>
<dbReference type="Proteomes" id="UP001219525">
    <property type="component" value="Unassembled WGS sequence"/>
</dbReference>
<evidence type="ECO:0000313" key="2">
    <source>
        <dbReference type="EMBL" id="KAJ7211583.1"/>
    </source>
</evidence>
<reference evidence="2" key="1">
    <citation type="submission" date="2023-03" db="EMBL/GenBank/DDBJ databases">
        <title>Massive genome expansion in bonnet fungi (Mycena s.s.) driven by repeated elements and novel gene families across ecological guilds.</title>
        <authorList>
            <consortium name="Lawrence Berkeley National Laboratory"/>
            <person name="Harder C.B."/>
            <person name="Miyauchi S."/>
            <person name="Viragh M."/>
            <person name="Kuo A."/>
            <person name="Thoen E."/>
            <person name="Andreopoulos B."/>
            <person name="Lu D."/>
            <person name="Skrede I."/>
            <person name="Drula E."/>
            <person name="Henrissat B."/>
            <person name="Morin E."/>
            <person name="Kohler A."/>
            <person name="Barry K."/>
            <person name="LaButti K."/>
            <person name="Morin E."/>
            <person name="Salamov A."/>
            <person name="Lipzen A."/>
            <person name="Mereny Z."/>
            <person name="Hegedus B."/>
            <person name="Baldrian P."/>
            <person name="Stursova M."/>
            <person name="Weitz H."/>
            <person name="Taylor A."/>
            <person name="Grigoriev I.V."/>
            <person name="Nagy L.G."/>
            <person name="Martin F."/>
            <person name="Kauserud H."/>
        </authorList>
    </citation>
    <scope>NUCLEOTIDE SEQUENCE</scope>
    <source>
        <strain evidence="2">9144</strain>
    </source>
</reference>
<feature type="transmembrane region" description="Helical" evidence="1">
    <location>
        <begin position="21"/>
        <end position="40"/>
    </location>
</feature>
<keyword evidence="4" id="KW-1185">Reference proteome</keyword>
<dbReference type="EMBL" id="JARJCW010000025">
    <property type="protein sequence ID" value="KAJ7211589.1"/>
    <property type="molecule type" value="Genomic_DNA"/>
</dbReference>
<accession>A0AAD6VFS0</accession>
<dbReference type="EMBL" id="JARJCW010000025">
    <property type="protein sequence ID" value="KAJ7211583.1"/>
    <property type="molecule type" value="Genomic_DNA"/>
</dbReference>
<organism evidence="2 4">
    <name type="scientific">Mycena pura</name>
    <dbReference type="NCBI Taxonomy" id="153505"/>
    <lineage>
        <taxon>Eukaryota</taxon>
        <taxon>Fungi</taxon>
        <taxon>Dikarya</taxon>
        <taxon>Basidiomycota</taxon>
        <taxon>Agaricomycotina</taxon>
        <taxon>Agaricomycetes</taxon>
        <taxon>Agaricomycetidae</taxon>
        <taxon>Agaricales</taxon>
        <taxon>Marasmiineae</taxon>
        <taxon>Mycenaceae</taxon>
        <taxon>Mycena</taxon>
    </lineage>
</organism>
<comment type="caution">
    <text evidence="2">The sequence shown here is derived from an EMBL/GenBank/DDBJ whole genome shotgun (WGS) entry which is preliminary data.</text>
</comment>
<evidence type="ECO:0000313" key="3">
    <source>
        <dbReference type="EMBL" id="KAJ7211589.1"/>
    </source>
</evidence>
<keyword evidence="1" id="KW-0812">Transmembrane</keyword>
<evidence type="ECO:0000256" key="1">
    <source>
        <dbReference type="SAM" id="Phobius"/>
    </source>
</evidence>
<keyword evidence="1" id="KW-1133">Transmembrane helix</keyword>
<gene>
    <name evidence="2" type="ORF">GGX14DRAFT_564804</name>
    <name evidence="3" type="ORF">GGX14DRAFT_564808</name>
</gene>
<keyword evidence="1" id="KW-0472">Membrane</keyword>